<feature type="chain" id="PRO_5003629105" description="non-reducing end alpha-L-arabinofuranosidase" evidence="8">
    <location>
        <begin position="21"/>
        <end position="582"/>
    </location>
</feature>
<evidence type="ECO:0000256" key="7">
    <source>
        <dbReference type="ARBA" id="ARBA00023295"/>
    </source>
</evidence>
<name>I0ICZ4_PHYMF</name>
<evidence type="ECO:0000256" key="2">
    <source>
        <dbReference type="ARBA" id="ARBA00007186"/>
    </source>
</evidence>
<gene>
    <name evidence="10" type="ordered locus">PSMK_09730</name>
</gene>
<dbReference type="GO" id="GO:0046556">
    <property type="term" value="F:alpha-L-arabinofuranosidase activity"/>
    <property type="evidence" value="ECO:0007669"/>
    <property type="project" value="UniProtKB-EC"/>
</dbReference>
<dbReference type="eggNOG" id="COG3534">
    <property type="taxonomic scope" value="Bacteria"/>
</dbReference>
<dbReference type="Gene3D" id="2.60.40.1180">
    <property type="entry name" value="Golgi alpha-mannosidase II"/>
    <property type="match status" value="1"/>
</dbReference>
<keyword evidence="8" id="KW-0732">Signal</keyword>
<keyword evidence="11" id="KW-1185">Reference proteome</keyword>
<dbReference type="AlphaFoldDB" id="I0ICZ4"/>
<dbReference type="STRING" id="1142394.PSMK_09730"/>
<dbReference type="SUPFAM" id="SSF51445">
    <property type="entry name" value="(Trans)glycosidases"/>
    <property type="match status" value="1"/>
</dbReference>
<comment type="similarity">
    <text evidence="2">Belongs to the glycosyl hydrolase 51 family.</text>
</comment>
<evidence type="ECO:0000256" key="4">
    <source>
        <dbReference type="ARBA" id="ARBA00012670"/>
    </source>
</evidence>
<dbReference type="EMBL" id="AP012338">
    <property type="protein sequence ID" value="BAM03132.1"/>
    <property type="molecule type" value="Genomic_DNA"/>
</dbReference>
<reference evidence="10 11" key="1">
    <citation type="submission" date="2012-02" db="EMBL/GenBank/DDBJ databases">
        <title>Complete genome sequence of Phycisphaera mikurensis NBRC 102666.</title>
        <authorList>
            <person name="Ankai A."/>
            <person name="Hosoyama A."/>
            <person name="Terui Y."/>
            <person name="Sekine M."/>
            <person name="Fukai R."/>
            <person name="Kato Y."/>
            <person name="Nakamura S."/>
            <person name="Yamada-Narita S."/>
            <person name="Kawakoshi A."/>
            <person name="Fukunaga Y."/>
            <person name="Yamazaki S."/>
            <person name="Fujita N."/>
        </authorList>
    </citation>
    <scope>NUCLEOTIDE SEQUENCE [LARGE SCALE GENOMIC DNA]</scope>
    <source>
        <strain evidence="11">NBRC 102666 / KCTC 22515 / FYK2301M01</strain>
    </source>
</reference>
<accession>I0ICZ4</accession>
<feature type="signal peptide" evidence="8">
    <location>
        <begin position="1"/>
        <end position="20"/>
    </location>
</feature>
<dbReference type="Pfam" id="PF22848">
    <property type="entry name" value="ASD1_dom"/>
    <property type="match status" value="1"/>
</dbReference>
<dbReference type="RefSeq" id="WP_014436351.1">
    <property type="nucleotide sequence ID" value="NC_017080.1"/>
</dbReference>
<keyword evidence="7" id="KW-0326">Glycosidase</keyword>
<evidence type="ECO:0000256" key="3">
    <source>
        <dbReference type="ARBA" id="ARBA00011165"/>
    </source>
</evidence>
<dbReference type="PANTHER" id="PTHR43576">
    <property type="entry name" value="ALPHA-L-ARABINOFURANOSIDASE C-RELATED"/>
    <property type="match status" value="1"/>
</dbReference>
<protein>
    <recommendedName>
        <fullName evidence="4">non-reducing end alpha-L-arabinofuranosidase</fullName>
        <ecNumber evidence="4">3.2.1.55</ecNumber>
    </recommendedName>
</protein>
<organism evidence="10 11">
    <name type="scientific">Phycisphaera mikurensis (strain NBRC 102666 / KCTC 22515 / FYK2301M01)</name>
    <dbReference type="NCBI Taxonomy" id="1142394"/>
    <lineage>
        <taxon>Bacteria</taxon>
        <taxon>Pseudomonadati</taxon>
        <taxon>Planctomycetota</taxon>
        <taxon>Phycisphaerae</taxon>
        <taxon>Phycisphaerales</taxon>
        <taxon>Phycisphaeraceae</taxon>
        <taxon>Phycisphaera</taxon>
    </lineage>
</organism>
<keyword evidence="6" id="KW-0119">Carbohydrate metabolism</keyword>
<comment type="catalytic activity">
    <reaction evidence="1">
        <text>Hydrolysis of terminal non-reducing alpha-L-arabinofuranoside residues in alpha-L-arabinosides.</text>
        <dbReference type="EC" id="3.2.1.55"/>
    </reaction>
</comment>
<sequence length="582" mass="62439">MKLLPLAVLLLAAATLPLRAEPVTAIRVAAEAGPPLSPLLFGQFLEIASWGERGPEAFADEETGELPDAVVAKLRELNAPILRFPAGSDLPFLRWTDRIEMPGRPEQPRSKSRGEEPLTNRFTYDRFLELCGELGAEPLIVVKAAPAVVDALGLEDPEGRRGDGSSLAETAAQAAGLVAYMNAPLEPGMDPETQKWAALRAANGRFEPWGVQRWQVGNELFVQLQGKRHGDFWAGKTPAEKRAAAGRIADALVAIADAMLAVDPTIELVGEGEFRDEVADATILLDPRVRERFRWITRHHYGPWGKGNFVFNGEPTAGADLPAEALHLFGVWHPRGIDASGASRSLDPAFLAIAKRGGYEVACTEWNWNGWGGWDKPHPTVTAHARALGSAGYLHGLLRHAGEGPGKVTLATQSMMLAERWTIGSVRGNPEEPGGVYLTPTGRVASLYAGLHGDHVRAVSIENPPAPARLDLTLDGEAIGPEIGPLDVVATADDGRVLVHVIHRGFGRPLPVRLLLRGVEPGSVSGVVLHALLPDEDESQPYARTKARTRELDARAHEAEGGAAVDVELPAASVCVVEVRVS</sequence>
<evidence type="ECO:0000256" key="1">
    <source>
        <dbReference type="ARBA" id="ARBA00001462"/>
    </source>
</evidence>
<evidence type="ECO:0000313" key="11">
    <source>
        <dbReference type="Proteomes" id="UP000007881"/>
    </source>
</evidence>
<keyword evidence="5" id="KW-0378">Hydrolase</keyword>
<dbReference type="GO" id="GO:0000272">
    <property type="term" value="P:polysaccharide catabolic process"/>
    <property type="evidence" value="ECO:0007669"/>
    <property type="project" value="TreeGrafter"/>
</dbReference>
<dbReference type="InterPro" id="IPR013780">
    <property type="entry name" value="Glyco_hydro_b"/>
</dbReference>
<dbReference type="GO" id="GO:0046373">
    <property type="term" value="P:L-arabinose metabolic process"/>
    <property type="evidence" value="ECO:0007669"/>
    <property type="project" value="InterPro"/>
</dbReference>
<proteinExistence type="inferred from homology"/>
<dbReference type="Proteomes" id="UP000007881">
    <property type="component" value="Chromosome"/>
</dbReference>
<feature type="domain" description="Alpha-L-arabinofuranosidase C-terminal" evidence="9">
    <location>
        <begin position="371"/>
        <end position="573"/>
    </location>
</feature>
<dbReference type="EC" id="3.2.1.55" evidence="4"/>
<dbReference type="SMART" id="SM00813">
    <property type="entry name" value="Alpha-L-AF_C"/>
    <property type="match status" value="1"/>
</dbReference>
<dbReference type="InterPro" id="IPR017853">
    <property type="entry name" value="GH"/>
</dbReference>
<evidence type="ECO:0000256" key="6">
    <source>
        <dbReference type="ARBA" id="ARBA00023277"/>
    </source>
</evidence>
<dbReference type="PANTHER" id="PTHR43576:SF3">
    <property type="entry name" value="ALPHA-L-ARABINOFURANOSIDASE C"/>
    <property type="match status" value="1"/>
</dbReference>
<dbReference type="InterPro" id="IPR010720">
    <property type="entry name" value="Alpha-L-AF_C"/>
</dbReference>
<dbReference type="InterPro" id="IPR055235">
    <property type="entry name" value="ASD1_cat"/>
</dbReference>
<evidence type="ECO:0000259" key="9">
    <source>
        <dbReference type="SMART" id="SM00813"/>
    </source>
</evidence>
<evidence type="ECO:0000256" key="8">
    <source>
        <dbReference type="SAM" id="SignalP"/>
    </source>
</evidence>
<dbReference type="KEGG" id="phm:PSMK_09730"/>
<evidence type="ECO:0000313" key="10">
    <source>
        <dbReference type="EMBL" id="BAM03132.1"/>
    </source>
</evidence>
<dbReference type="HOGENOM" id="CLU_485598_0_0_0"/>
<evidence type="ECO:0000256" key="5">
    <source>
        <dbReference type="ARBA" id="ARBA00022801"/>
    </source>
</evidence>
<comment type="subunit">
    <text evidence="3">Homohexamer; trimer of dimers.</text>
</comment>
<dbReference type="Gene3D" id="3.20.20.80">
    <property type="entry name" value="Glycosidases"/>
    <property type="match status" value="1"/>
</dbReference>